<name>A0A926UQR5_9CYAN</name>
<evidence type="ECO:0000313" key="2">
    <source>
        <dbReference type="Proteomes" id="UP000631421"/>
    </source>
</evidence>
<accession>A0A926UQR5</accession>
<proteinExistence type="predicted"/>
<dbReference type="EMBL" id="JACJPY010000005">
    <property type="protein sequence ID" value="MBD2149093.1"/>
    <property type="molecule type" value="Genomic_DNA"/>
</dbReference>
<dbReference type="Proteomes" id="UP000631421">
    <property type="component" value="Unassembled WGS sequence"/>
</dbReference>
<protein>
    <submittedName>
        <fullName evidence="1">Uncharacterized protein</fullName>
    </submittedName>
</protein>
<comment type="caution">
    <text evidence="1">The sequence shown here is derived from an EMBL/GenBank/DDBJ whole genome shotgun (WGS) entry which is preliminary data.</text>
</comment>
<keyword evidence="2" id="KW-1185">Reference proteome</keyword>
<sequence>MGLAETNKALADTNKALNRVEAIAESNARAIQATANKLDEKFDQIANAIIRDQEMITKLDRRYRKQQAEIKGLRLETRRILERWLGEPFPDDPDLDDED</sequence>
<reference evidence="1" key="2">
    <citation type="submission" date="2020-08" db="EMBL/GenBank/DDBJ databases">
        <authorList>
            <person name="Chen M."/>
            <person name="Teng W."/>
            <person name="Zhao L."/>
            <person name="Hu C."/>
            <person name="Zhou Y."/>
            <person name="Han B."/>
            <person name="Song L."/>
            <person name="Shu W."/>
        </authorList>
    </citation>
    <scope>NUCLEOTIDE SEQUENCE</scope>
    <source>
        <strain evidence="1">FACHB-1277</strain>
    </source>
</reference>
<dbReference type="SUPFAM" id="SSF111474">
    <property type="entry name" value="Coronavirus S2 glycoprotein"/>
    <property type="match status" value="1"/>
</dbReference>
<reference evidence="1" key="1">
    <citation type="journal article" date="2015" name="ISME J.">
        <title>Draft Genome Sequence of Streptomyces incarnatus NRRL8089, which Produces the Nucleoside Antibiotic Sinefungin.</title>
        <authorList>
            <person name="Oshima K."/>
            <person name="Hattori M."/>
            <person name="Shimizu H."/>
            <person name="Fukuda K."/>
            <person name="Nemoto M."/>
            <person name="Inagaki K."/>
            <person name="Tamura T."/>
        </authorList>
    </citation>
    <scope>NUCLEOTIDE SEQUENCE</scope>
    <source>
        <strain evidence="1">FACHB-1277</strain>
    </source>
</reference>
<dbReference type="AlphaFoldDB" id="A0A926UQR5"/>
<dbReference type="InterPro" id="IPR043473">
    <property type="entry name" value="S2_sf_CoV"/>
</dbReference>
<gene>
    <name evidence="1" type="ORF">H6F44_02980</name>
</gene>
<organism evidence="1 2">
    <name type="scientific">Pseudanabaena cinerea FACHB-1277</name>
    <dbReference type="NCBI Taxonomy" id="2949581"/>
    <lineage>
        <taxon>Bacteria</taxon>
        <taxon>Bacillati</taxon>
        <taxon>Cyanobacteriota</taxon>
        <taxon>Cyanophyceae</taxon>
        <taxon>Pseudanabaenales</taxon>
        <taxon>Pseudanabaenaceae</taxon>
        <taxon>Pseudanabaena</taxon>
        <taxon>Pseudanabaena cinerea</taxon>
    </lineage>
</organism>
<evidence type="ECO:0000313" key="1">
    <source>
        <dbReference type="EMBL" id="MBD2149093.1"/>
    </source>
</evidence>
<dbReference type="Gene3D" id="1.20.5.300">
    <property type="match status" value="1"/>
</dbReference>